<sequence length="257" mass="28425">METTSTTIVEFSDVSKRYGDRPDQPPALDDIDLTIERGEIFGVIGESGAGKTTLLELINGLTTADEGEVRVDGATMAGRSRREMRMLRRQVGVVFQGIHLLSSRTVRQNVALGLQISRRAGVRRTRAEERAAVDEMLAFVGLTHRADHHPAELSGGEKQRVGLARALVTRPPLLLCDEPTSSLDASTTAEVLRVLLDAREKFGTTIVVISHDLDVVKAICDRALLLEKGRMRELFAVKKTDLRAMPSYHEQVKRELM</sequence>
<reference evidence="4 5" key="1">
    <citation type="submission" date="2024-06" db="EMBL/GenBank/DDBJ databases">
        <title>The Natural Products Discovery Center: Release of the First 8490 Sequenced Strains for Exploring Actinobacteria Biosynthetic Diversity.</title>
        <authorList>
            <person name="Kalkreuter E."/>
            <person name="Kautsar S.A."/>
            <person name="Yang D."/>
            <person name="Bader C.D."/>
            <person name="Teijaro C.N."/>
            <person name="Fluegel L."/>
            <person name="Davis C.M."/>
            <person name="Simpson J.R."/>
            <person name="Lauterbach L."/>
            <person name="Steele A.D."/>
            <person name="Gui C."/>
            <person name="Meng S."/>
            <person name="Li G."/>
            <person name="Viehrig K."/>
            <person name="Ye F."/>
            <person name="Su P."/>
            <person name="Kiefer A.F."/>
            <person name="Nichols A."/>
            <person name="Cepeda A.J."/>
            <person name="Yan W."/>
            <person name="Fan B."/>
            <person name="Jiang Y."/>
            <person name="Adhikari A."/>
            <person name="Zheng C.-J."/>
            <person name="Schuster L."/>
            <person name="Cowan T.M."/>
            <person name="Smanski M.J."/>
            <person name="Chevrette M.G."/>
            <person name="De Carvalho L.P.S."/>
            <person name="Shen B."/>
        </authorList>
    </citation>
    <scope>NUCLEOTIDE SEQUENCE [LARGE SCALE GENOMIC DNA]</scope>
    <source>
        <strain evidence="4 5">NPDC077434</strain>
    </source>
</reference>
<keyword evidence="5" id="KW-1185">Reference proteome</keyword>
<dbReference type="RefSeq" id="WP_366233007.1">
    <property type="nucleotide sequence ID" value="NZ_JBFBMH010000015.1"/>
</dbReference>
<evidence type="ECO:0000259" key="3">
    <source>
        <dbReference type="PROSITE" id="PS50893"/>
    </source>
</evidence>
<dbReference type="Pfam" id="PF00005">
    <property type="entry name" value="ABC_tran"/>
    <property type="match status" value="1"/>
</dbReference>
<dbReference type="SUPFAM" id="SSF52540">
    <property type="entry name" value="P-loop containing nucleoside triphosphate hydrolases"/>
    <property type="match status" value="1"/>
</dbReference>
<dbReference type="EMBL" id="JBFBMH010000015">
    <property type="protein sequence ID" value="MEW1975627.1"/>
    <property type="molecule type" value="Genomic_DNA"/>
</dbReference>
<dbReference type="PROSITE" id="PS00211">
    <property type="entry name" value="ABC_TRANSPORTER_1"/>
    <property type="match status" value="1"/>
</dbReference>
<dbReference type="GO" id="GO:0005524">
    <property type="term" value="F:ATP binding"/>
    <property type="evidence" value="ECO:0007669"/>
    <property type="project" value="UniProtKB-KW"/>
</dbReference>
<dbReference type="PROSITE" id="PS50893">
    <property type="entry name" value="ABC_TRANSPORTER_2"/>
    <property type="match status" value="1"/>
</dbReference>
<evidence type="ECO:0000313" key="5">
    <source>
        <dbReference type="Proteomes" id="UP001553715"/>
    </source>
</evidence>
<keyword evidence="1" id="KW-0547">Nucleotide-binding</keyword>
<evidence type="ECO:0000256" key="1">
    <source>
        <dbReference type="ARBA" id="ARBA00022741"/>
    </source>
</evidence>
<dbReference type="PANTHER" id="PTHR24220">
    <property type="entry name" value="IMPORT ATP-BINDING PROTEIN"/>
    <property type="match status" value="1"/>
</dbReference>
<name>A0ABV3LI96_9MICO</name>
<protein>
    <submittedName>
        <fullName evidence="4">ATP-binding cassette domain-containing protein</fullName>
    </submittedName>
</protein>
<comment type="caution">
    <text evidence="4">The sequence shown here is derived from an EMBL/GenBank/DDBJ whole genome shotgun (WGS) entry which is preliminary data.</text>
</comment>
<dbReference type="SMART" id="SM00382">
    <property type="entry name" value="AAA"/>
    <property type="match status" value="1"/>
</dbReference>
<evidence type="ECO:0000256" key="2">
    <source>
        <dbReference type="ARBA" id="ARBA00022840"/>
    </source>
</evidence>
<organism evidence="4 5">
    <name type="scientific">Microbacterium profundi</name>
    <dbReference type="NCBI Taxonomy" id="450380"/>
    <lineage>
        <taxon>Bacteria</taxon>
        <taxon>Bacillati</taxon>
        <taxon>Actinomycetota</taxon>
        <taxon>Actinomycetes</taxon>
        <taxon>Micrococcales</taxon>
        <taxon>Microbacteriaceae</taxon>
        <taxon>Microbacterium</taxon>
    </lineage>
</organism>
<accession>A0ABV3LI96</accession>
<gene>
    <name evidence="4" type="ORF">AB0301_11210</name>
</gene>
<dbReference type="InterPro" id="IPR003439">
    <property type="entry name" value="ABC_transporter-like_ATP-bd"/>
</dbReference>
<dbReference type="InterPro" id="IPR027417">
    <property type="entry name" value="P-loop_NTPase"/>
</dbReference>
<proteinExistence type="predicted"/>
<evidence type="ECO:0000313" key="4">
    <source>
        <dbReference type="EMBL" id="MEW1975627.1"/>
    </source>
</evidence>
<dbReference type="InterPro" id="IPR017871">
    <property type="entry name" value="ABC_transporter-like_CS"/>
</dbReference>
<feature type="domain" description="ABC transporter" evidence="3">
    <location>
        <begin position="9"/>
        <end position="253"/>
    </location>
</feature>
<dbReference type="Gene3D" id="3.40.50.300">
    <property type="entry name" value="P-loop containing nucleotide triphosphate hydrolases"/>
    <property type="match status" value="1"/>
</dbReference>
<keyword evidence="2 4" id="KW-0067">ATP-binding</keyword>
<dbReference type="PANTHER" id="PTHR24220:SF685">
    <property type="entry name" value="ABC TRANSPORTER RELATED"/>
    <property type="match status" value="1"/>
</dbReference>
<dbReference type="InterPro" id="IPR015854">
    <property type="entry name" value="ABC_transpr_LolD-like"/>
</dbReference>
<dbReference type="Proteomes" id="UP001553715">
    <property type="component" value="Unassembled WGS sequence"/>
</dbReference>
<dbReference type="InterPro" id="IPR003593">
    <property type="entry name" value="AAA+_ATPase"/>
</dbReference>